<evidence type="ECO:0000313" key="2">
    <source>
        <dbReference type="Proteomes" id="UP001150538"/>
    </source>
</evidence>
<name>A0A9W7ZNW5_9FUNG</name>
<evidence type="ECO:0008006" key="3">
    <source>
        <dbReference type="Google" id="ProtNLM"/>
    </source>
</evidence>
<dbReference type="OrthoDB" id="2205812at2759"/>
<dbReference type="AlphaFoldDB" id="A0A9W7ZNW5"/>
<dbReference type="Proteomes" id="UP001150538">
    <property type="component" value="Unassembled WGS sequence"/>
</dbReference>
<reference evidence="1" key="1">
    <citation type="submission" date="2022-07" db="EMBL/GenBank/DDBJ databases">
        <title>Phylogenomic reconstructions and comparative analyses of Kickxellomycotina fungi.</title>
        <authorList>
            <person name="Reynolds N.K."/>
            <person name="Stajich J.E."/>
            <person name="Barry K."/>
            <person name="Grigoriev I.V."/>
            <person name="Crous P."/>
            <person name="Smith M.E."/>
        </authorList>
    </citation>
    <scope>NUCLEOTIDE SEQUENCE</scope>
    <source>
        <strain evidence="1">NBRC 100468</strain>
    </source>
</reference>
<sequence>MDDTVVFLKSIDYYPTVKIALDHYCLGTNAAFNLEKTELLLANHSPSLPEASLPAPPVPDGQAIRYLGSYLGNNIALNELADQFIESTLTHAKHTAAIASTLHGRASLLATYSVPRLSYISRLIPFTSAQIARLDQALRALLWDRSKPWLNQFTIGLPTGKGGLRFPPVATILAAGRIQFAYSFCEKLASFAQSLPGLPPIDSQPWPKLLVDCWHAASTSTDRPALTRSPSPHLTKVLINPFAQLLPQTRLPKKAWPAALQSAYEFVAKNQGNLSLDLPVPFLSPSNAEAPLIGHPAFPLTKQDWTNISTVIQSSITPVPPLTIWNCYKLATMLRTHFQTRSYGPKPQHEVLADRLVSFQIRYCTSYPSPRAPHYCTLLSLRYTG</sequence>
<feature type="non-terminal residue" evidence="1">
    <location>
        <position position="385"/>
    </location>
</feature>
<comment type="caution">
    <text evidence="1">The sequence shown here is derived from an EMBL/GenBank/DDBJ whole genome shotgun (WGS) entry which is preliminary data.</text>
</comment>
<proteinExistence type="predicted"/>
<evidence type="ECO:0000313" key="1">
    <source>
        <dbReference type="EMBL" id="KAJ1908890.1"/>
    </source>
</evidence>
<dbReference type="EMBL" id="JANBPU010000863">
    <property type="protein sequence ID" value="KAJ1908890.1"/>
    <property type="molecule type" value="Genomic_DNA"/>
</dbReference>
<keyword evidence="2" id="KW-1185">Reference proteome</keyword>
<protein>
    <recommendedName>
        <fullName evidence="3">Reverse transcriptase domain-containing protein</fullName>
    </recommendedName>
</protein>
<gene>
    <name evidence="1" type="ORF">H4219_006462</name>
</gene>
<accession>A0A9W7ZNW5</accession>
<organism evidence="1 2">
    <name type="scientific">Mycoemilia scoparia</name>
    <dbReference type="NCBI Taxonomy" id="417184"/>
    <lineage>
        <taxon>Eukaryota</taxon>
        <taxon>Fungi</taxon>
        <taxon>Fungi incertae sedis</taxon>
        <taxon>Zoopagomycota</taxon>
        <taxon>Kickxellomycotina</taxon>
        <taxon>Kickxellomycetes</taxon>
        <taxon>Kickxellales</taxon>
        <taxon>Kickxellaceae</taxon>
        <taxon>Mycoemilia</taxon>
    </lineage>
</organism>